<dbReference type="EMBL" id="JAFBBK010000001">
    <property type="protein sequence ID" value="MBM7417062.1"/>
    <property type="molecule type" value="Genomic_DNA"/>
</dbReference>
<dbReference type="Pfam" id="PF01674">
    <property type="entry name" value="Lipase_2"/>
    <property type="match status" value="1"/>
</dbReference>
<dbReference type="PANTHER" id="PTHR32015:SF1">
    <property type="entry name" value="LIPASE"/>
    <property type="match status" value="1"/>
</dbReference>
<reference evidence="2 3" key="1">
    <citation type="submission" date="2021-01" db="EMBL/GenBank/DDBJ databases">
        <title>Genomics of switchgrass bacterial isolates.</title>
        <authorList>
            <person name="Shade A."/>
        </authorList>
    </citation>
    <scope>NUCLEOTIDE SEQUENCE [LARGE SCALE GENOMIC DNA]</scope>
    <source>
        <strain evidence="2 3">PvP111</strain>
    </source>
</reference>
<feature type="chain" id="PRO_5047289893" evidence="1">
    <location>
        <begin position="29"/>
        <end position="284"/>
    </location>
</feature>
<dbReference type="GO" id="GO:0016787">
    <property type="term" value="F:hydrolase activity"/>
    <property type="evidence" value="ECO:0007669"/>
    <property type="project" value="UniProtKB-KW"/>
</dbReference>
<dbReference type="Proteomes" id="UP000703038">
    <property type="component" value="Unassembled WGS sequence"/>
</dbReference>
<accession>A0ABS2KYQ7</accession>
<feature type="signal peptide" evidence="1">
    <location>
        <begin position="1"/>
        <end position="28"/>
    </location>
</feature>
<dbReference type="PANTHER" id="PTHR32015">
    <property type="entry name" value="FASTING INDUCED LIPASE"/>
    <property type="match status" value="1"/>
</dbReference>
<evidence type="ECO:0000256" key="1">
    <source>
        <dbReference type="SAM" id="SignalP"/>
    </source>
</evidence>
<comment type="caution">
    <text evidence="2">The sequence shown here is derived from an EMBL/GenBank/DDBJ whole genome shotgun (WGS) entry which is preliminary data.</text>
</comment>
<sequence length="284" mass="29281">MRRALLTAATALAVAVGTAPLGAGPAAADTAAGSCSPEHPRPVVLVHGTWVDGPDTWSTLTPQLEAEGYCVFTLEYGYRAEPGENLLQTYGGDDIAASARELRAFVDDVRSRTGAADVDVVGHSQGGVVARQYLKFEGGADAVHTLVTLGATNHGTTFSAGQLIGSLAQQFGLPVGEVASAAVGPSFVQQMVGSPFLDVLNAGGDTVPGVDYTAIATRADTVSTPPENTFLAAGPGATVDNVWVQDGCPSNTAGHMELTTDPRALWMVQRGLDRSYADRVPSPC</sequence>
<keyword evidence="2" id="KW-0378">Hydrolase</keyword>
<evidence type="ECO:0000313" key="3">
    <source>
        <dbReference type="Proteomes" id="UP000703038"/>
    </source>
</evidence>
<evidence type="ECO:0000313" key="2">
    <source>
        <dbReference type="EMBL" id="MBM7417062.1"/>
    </source>
</evidence>
<gene>
    <name evidence="2" type="ORF">JOE42_003795</name>
</gene>
<name>A0ABS2KYQ7_9NOCA</name>
<keyword evidence="3" id="KW-1185">Reference proteome</keyword>
<dbReference type="InterPro" id="IPR002918">
    <property type="entry name" value="Lipase_EstA/Esterase_EstB"/>
</dbReference>
<dbReference type="RefSeq" id="WP_204869728.1">
    <property type="nucleotide sequence ID" value="NZ_JAFBBK010000001.1"/>
</dbReference>
<proteinExistence type="predicted"/>
<protein>
    <submittedName>
        <fullName evidence="2">Triacylglycerol esterase/lipase EstA (Alpha/beta hydrolase family)</fullName>
    </submittedName>
</protein>
<dbReference type="InterPro" id="IPR029058">
    <property type="entry name" value="AB_hydrolase_fold"/>
</dbReference>
<dbReference type="SUPFAM" id="SSF53474">
    <property type="entry name" value="alpha/beta-Hydrolases"/>
    <property type="match status" value="1"/>
</dbReference>
<dbReference type="Gene3D" id="3.40.50.1820">
    <property type="entry name" value="alpha/beta hydrolase"/>
    <property type="match status" value="1"/>
</dbReference>
<keyword evidence="1" id="KW-0732">Signal</keyword>
<organism evidence="2 3">
    <name type="scientific">Rhodococcoides corynebacterioides</name>
    <dbReference type="NCBI Taxonomy" id="53972"/>
    <lineage>
        <taxon>Bacteria</taxon>
        <taxon>Bacillati</taxon>
        <taxon>Actinomycetota</taxon>
        <taxon>Actinomycetes</taxon>
        <taxon>Mycobacteriales</taxon>
        <taxon>Nocardiaceae</taxon>
        <taxon>Rhodococcoides</taxon>
    </lineage>
</organism>